<accession>A0A2N8ZC95</accession>
<dbReference type="Proteomes" id="UP000235828">
    <property type="component" value="Chromosome A"/>
</dbReference>
<organism evidence="2 3">
    <name type="scientific">Vibrio tapetis subsp. tapetis</name>
    <dbReference type="NCBI Taxonomy" id="1671868"/>
    <lineage>
        <taxon>Bacteria</taxon>
        <taxon>Pseudomonadati</taxon>
        <taxon>Pseudomonadota</taxon>
        <taxon>Gammaproteobacteria</taxon>
        <taxon>Vibrionales</taxon>
        <taxon>Vibrionaceae</taxon>
        <taxon>Vibrio</taxon>
    </lineage>
</organism>
<keyword evidence="1" id="KW-1133">Transmembrane helix</keyword>
<sequence length="65" mass="6902">MNFLTRIYIKAQVLRFAKDERGVTAIEYAIIGVAIATAVALAFDTNLSAALSGAMTKITAKVNPS</sequence>
<evidence type="ECO:0000256" key="1">
    <source>
        <dbReference type="SAM" id="Phobius"/>
    </source>
</evidence>
<evidence type="ECO:0000313" key="3">
    <source>
        <dbReference type="Proteomes" id="UP000235828"/>
    </source>
</evidence>
<dbReference type="RefSeq" id="WP_102522171.1">
    <property type="nucleotide sequence ID" value="NZ_LT960611.1"/>
</dbReference>
<dbReference type="EMBL" id="LT960611">
    <property type="protein sequence ID" value="SON49518.1"/>
    <property type="molecule type" value="Genomic_DNA"/>
</dbReference>
<name>A0A2N8ZC95_9VIBR</name>
<reference evidence="2 3" key="1">
    <citation type="submission" date="2017-10" db="EMBL/GenBank/DDBJ databases">
        <authorList>
            <person name="Banno H."/>
            <person name="Chua N.-H."/>
        </authorList>
    </citation>
    <scope>NUCLEOTIDE SEQUENCE [LARGE SCALE GENOMIC DNA]</scope>
    <source>
        <strain evidence="2">Vibrio tapetis CECT4600</strain>
    </source>
</reference>
<dbReference type="KEGG" id="vta:A1539"/>
<dbReference type="AlphaFoldDB" id="A0A2N8ZC95"/>
<feature type="transmembrane region" description="Helical" evidence="1">
    <location>
        <begin position="25"/>
        <end position="43"/>
    </location>
</feature>
<evidence type="ECO:0000313" key="2">
    <source>
        <dbReference type="EMBL" id="SON49518.1"/>
    </source>
</evidence>
<keyword evidence="3" id="KW-1185">Reference proteome</keyword>
<dbReference type="InterPro" id="IPR007047">
    <property type="entry name" value="Flp_Fap"/>
</dbReference>
<dbReference type="Pfam" id="PF04964">
    <property type="entry name" value="Flp_Fap"/>
    <property type="match status" value="1"/>
</dbReference>
<keyword evidence="1" id="KW-0812">Transmembrane</keyword>
<keyword evidence="1" id="KW-0472">Membrane</keyword>
<protein>
    <submittedName>
        <fullName evidence="2">Flp/Fap pilin component superfamily protein</fullName>
    </submittedName>
</protein>
<gene>
    <name evidence="2" type="ORF">VTAP4600_A1539</name>
</gene>
<proteinExistence type="predicted"/>